<evidence type="ECO:0000313" key="1">
    <source>
        <dbReference type="EMBL" id="MBY5631127.1"/>
    </source>
</evidence>
<dbReference type="AlphaFoldDB" id="A0AAJ1ABZ2"/>
<evidence type="ECO:0008006" key="3">
    <source>
        <dbReference type="Google" id="ProtNLM"/>
    </source>
</evidence>
<dbReference type="SUPFAM" id="SSF49468">
    <property type="entry name" value="VHL"/>
    <property type="match status" value="1"/>
</dbReference>
<name>A0AAJ1ABZ2_RHILE</name>
<proteinExistence type="predicted"/>
<sequence>MTWRSTAVVTVVAILTGAGVGWAIPWQRPAPCPNDVAPRSERGGKVVAAKFFNRGKSPVLISWMAPEGYEVLYGQIDPGKSVAYQSFDSYKWLIRNVDGSCIAAVNPIERYYSVAGKGG</sequence>
<protein>
    <recommendedName>
        <fullName evidence="3">von Hippel-Lindau disease tumour suppressor beta domain-containing protein</fullName>
    </recommendedName>
</protein>
<evidence type="ECO:0000313" key="2">
    <source>
        <dbReference type="Proteomes" id="UP000825699"/>
    </source>
</evidence>
<reference evidence="1" key="1">
    <citation type="submission" date="2020-04" db="EMBL/GenBank/DDBJ databases">
        <title>Global-level population genomics supports evidence of horizontal gene transfer on evolution of Rhizobia in Lentils.</title>
        <authorList>
            <person name="Gai Y."/>
            <person name="Cook D."/>
            <person name="Riely B."/>
        </authorList>
    </citation>
    <scope>NUCLEOTIDE SEQUENCE</scope>
    <source>
        <strain evidence="1">Derici101B</strain>
    </source>
</reference>
<dbReference type="InterPro" id="IPR036208">
    <property type="entry name" value="VHL_sf"/>
</dbReference>
<dbReference type="EMBL" id="JAAXEP010000013">
    <property type="protein sequence ID" value="MBY5631127.1"/>
    <property type="molecule type" value="Genomic_DNA"/>
</dbReference>
<organism evidence="1 2">
    <name type="scientific">Rhizobium leguminosarum</name>
    <dbReference type="NCBI Taxonomy" id="384"/>
    <lineage>
        <taxon>Bacteria</taxon>
        <taxon>Pseudomonadati</taxon>
        <taxon>Pseudomonadota</taxon>
        <taxon>Alphaproteobacteria</taxon>
        <taxon>Hyphomicrobiales</taxon>
        <taxon>Rhizobiaceae</taxon>
        <taxon>Rhizobium/Agrobacterium group</taxon>
        <taxon>Rhizobium</taxon>
    </lineage>
</organism>
<accession>A0AAJ1ABZ2</accession>
<dbReference type="Gene3D" id="2.60.40.780">
    <property type="entry name" value="von Hippel-Lindau disease tumour suppressor, beta domain"/>
    <property type="match status" value="1"/>
</dbReference>
<dbReference type="InterPro" id="IPR037140">
    <property type="entry name" value="VHL_beta_dom_sf"/>
</dbReference>
<gene>
    <name evidence="1" type="ORF">HFO42_23940</name>
</gene>
<dbReference type="Proteomes" id="UP000825699">
    <property type="component" value="Unassembled WGS sequence"/>
</dbReference>
<comment type="caution">
    <text evidence="1">The sequence shown here is derived from an EMBL/GenBank/DDBJ whole genome shotgun (WGS) entry which is preliminary data.</text>
</comment>